<evidence type="ECO:0000313" key="1">
    <source>
        <dbReference type="EMBL" id="CAB4907951.1"/>
    </source>
</evidence>
<dbReference type="InterPro" id="IPR008792">
    <property type="entry name" value="PQQD"/>
</dbReference>
<gene>
    <name evidence="1" type="ORF">UFOPK3543_01284</name>
</gene>
<protein>
    <submittedName>
        <fullName evidence="1">Unannotated protein</fullName>
    </submittedName>
</protein>
<reference evidence="1" key="1">
    <citation type="submission" date="2020-05" db="EMBL/GenBank/DDBJ databases">
        <authorList>
            <person name="Chiriac C."/>
            <person name="Salcher M."/>
            <person name="Ghai R."/>
            <person name="Kavagutti S V."/>
        </authorList>
    </citation>
    <scope>NUCLEOTIDE SEQUENCE</scope>
</reference>
<dbReference type="Gene3D" id="1.10.10.1150">
    <property type="entry name" value="Coenzyme PQQ synthesis protein D (PqqD)"/>
    <property type="match status" value="1"/>
</dbReference>
<dbReference type="EMBL" id="CAFBMH010000039">
    <property type="protein sequence ID" value="CAB4907951.1"/>
    <property type="molecule type" value="Genomic_DNA"/>
</dbReference>
<dbReference type="Pfam" id="PF05402">
    <property type="entry name" value="PqqD"/>
    <property type="match status" value="1"/>
</dbReference>
<organism evidence="1">
    <name type="scientific">freshwater metagenome</name>
    <dbReference type="NCBI Taxonomy" id="449393"/>
    <lineage>
        <taxon>unclassified sequences</taxon>
        <taxon>metagenomes</taxon>
        <taxon>ecological metagenomes</taxon>
    </lineage>
</organism>
<name>A0A6J7GHV5_9ZZZZ</name>
<proteinExistence type="predicted"/>
<sequence length="411" mass="44312">MITDAAFAPCARSDILDVRFGRGALLYEMADRRLHTLNASAVMVWRRLDGLTTLCDIARSVSDTFAADRSIVQGDVAAVVARFEEVGLLITSDEAALAARSAIAAESGEVESVERPVQLLEQLDALEWASVSPVYRAVGLMFRVRSEDVDVATELGRVLRSLSTTRGDGDTDHVYSIRARVHEGVAQWRVYFDGKAIKTVVSSDAAVALVLWHIDEAVVTHSPDALFFHGAAVQFGERVVMFPGPMNSGTSTLTTALVRRGLPYLSNGEVALDVSVGAAVPFPKAISLDGATRVFFPELFPDEPTGTAELAPGRWHIDPAAIAGATLGTGGRVALVISPHYLAGASTRLERVTDVDAVRLLLDNSYEFARLGNRAFDALVTVAQESVVFRLEYSELDAACEVVLQLAREIR</sequence>
<accession>A0A6J7GHV5</accession>
<dbReference type="AlphaFoldDB" id="A0A6J7GHV5"/>
<dbReference type="InterPro" id="IPR041881">
    <property type="entry name" value="PqqD_sf"/>
</dbReference>